<dbReference type="NCBIfam" id="TIGR00639">
    <property type="entry name" value="PurN"/>
    <property type="match status" value="1"/>
</dbReference>
<feature type="domain" description="Formyl transferase N-terminal" evidence="9">
    <location>
        <begin position="46"/>
        <end position="228"/>
    </location>
</feature>
<dbReference type="Gene3D" id="3.40.50.170">
    <property type="entry name" value="Formyl transferase, N-terminal domain"/>
    <property type="match status" value="1"/>
</dbReference>
<dbReference type="EMBL" id="CAKXAJ010026089">
    <property type="protein sequence ID" value="CAH2254986.1"/>
    <property type="molecule type" value="Genomic_DNA"/>
</dbReference>
<proteinExistence type="inferred from homology"/>
<dbReference type="CDD" id="cd08645">
    <property type="entry name" value="FMT_core_GART"/>
    <property type="match status" value="1"/>
</dbReference>
<evidence type="ECO:0000256" key="3">
    <source>
        <dbReference type="ARBA" id="ARBA00022679"/>
    </source>
</evidence>
<evidence type="ECO:0000256" key="4">
    <source>
        <dbReference type="ARBA" id="ARBA00022755"/>
    </source>
</evidence>
<dbReference type="HAMAP" id="MF_01930">
    <property type="entry name" value="PurN"/>
    <property type="match status" value="1"/>
</dbReference>
<dbReference type="Pfam" id="PF00551">
    <property type="entry name" value="Formyl_trans_N"/>
    <property type="match status" value="1"/>
</dbReference>
<evidence type="ECO:0000313" key="10">
    <source>
        <dbReference type="EMBL" id="CAH2254986.1"/>
    </source>
</evidence>
<dbReference type="EC" id="2.1.2.2" evidence="2"/>
<evidence type="ECO:0000256" key="6">
    <source>
        <dbReference type="ARBA" id="ARBA00041324"/>
    </source>
</evidence>
<dbReference type="AlphaFoldDB" id="A0A8S4SGH6"/>
<dbReference type="GO" id="GO:0006189">
    <property type="term" value="P:'de novo' IMP biosynthetic process"/>
    <property type="evidence" value="ECO:0007669"/>
    <property type="project" value="InterPro"/>
</dbReference>
<evidence type="ECO:0000256" key="1">
    <source>
        <dbReference type="ARBA" id="ARBA00005054"/>
    </source>
</evidence>
<evidence type="ECO:0000256" key="5">
    <source>
        <dbReference type="ARBA" id="ARBA00038440"/>
    </source>
</evidence>
<comment type="similarity">
    <text evidence="5">Belongs to the GART family.</text>
</comment>
<sequence>MNITRSHGAMVIGSVQARPAGGARVVVDNFASAVDFTRRMPLLAMKRVAVLASGSGSNLQALIDTTRDSSQCMCAEITLVISNKKDAFALKRAEKAGIPTLVYSHKDYATREEFDSAISSALEAHKIDVVCLAGYMRILSAEFVRKWKGRLINIHPSLLPRHPGLHAQRQCLAAGDRESGCTVHFVDEGMDTGPIITQERVPVLNDDTEESLSERILQAEHRAYPRALRNVATGRVRLNSLGNIMWHS</sequence>
<evidence type="ECO:0000259" key="9">
    <source>
        <dbReference type="Pfam" id="PF00551"/>
    </source>
</evidence>
<dbReference type="FunFam" id="3.40.50.170:FF:000006">
    <property type="entry name" value="Trifunctional purine biosynthetic protein adenosine-3"/>
    <property type="match status" value="1"/>
</dbReference>
<evidence type="ECO:0000313" key="11">
    <source>
        <dbReference type="Proteomes" id="UP000838756"/>
    </source>
</evidence>
<reference evidence="10" key="1">
    <citation type="submission" date="2022-03" db="EMBL/GenBank/DDBJ databases">
        <authorList>
            <person name="Lindestad O."/>
        </authorList>
    </citation>
    <scope>NUCLEOTIDE SEQUENCE</scope>
</reference>
<evidence type="ECO:0000256" key="8">
    <source>
        <dbReference type="ARBA" id="ARBA00047664"/>
    </source>
</evidence>
<dbReference type="SUPFAM" id="SSF53328">
    <property type="entry name" value="Formyltransferase"/>
    <property type="match status" value="1"/>
</dbReference>
<gene>
    <name evidence="10" type="primary">jg7212</name>
    <name evidence="10" type="ORF">PAEG_LOCUS22733</name>
</gene>
<dbReference type="InterPro" id="IPR036477">
    <property type="entry name" value="Formyl_transf_N_sf"/>
</dbReference>
<keyword evidence="4" id="KW-0658">Purine biosynthesis</keyword>
<dbReference type="InterPro" id="IPR004607">
    <property type="entry name" value="GART"/>
</dbReference>
<organism evidence="10 11">
    <name type="scientific">Pararge aegeria aegeria</name>
    <dbReference type="NCBI Taxonomy" id="348720"/>
    <lineage>
        <taxon>Eukaryota</taxon>
        <taxon>Metazoa</taxon>
        <taxon>Ecdysozoa</taxon>
        <taxon>Arthropoda</taxon>
        <taxon>Hexapoda</taxon>
        <taxon>Insecta</taxon>
        <taxon>Pterygota</taxon>
        <taxon>Neoptera</taxon>
        <taxon>Endopterygota</taxon>
        <taxon>Lepidoptera</taxon>
        <taxon>Glossata</taxon>
        <taxon>Ditrysia</taxon>
        <taxon>Papilionoidea</taxon>
        <taxon>Nymphalidae</taxon>
        <taxon>Satyrinae</taxon>
        <taxon>Satyrini</taxon>
        <taxon>Parargina</taxon>
        <taxon>Pararge</taxon>
    </lineage>
</organism>
<comment type="pathway">
    <text evidence="1">Purine metabolism; IMP biosynthesis via de novo pathway; N(2)-formyl-N(1)-(5-phospho-D-ribosyl)glycinamide from N(1)-(5-phospho-D-ribosyl)glycinamide (10-formyl THF route): step 1/1.</text>
</comment>
<dbReference type="InterPro" id="IPR001555">
    <property type="entry name" value="GART_AS"/>
</dbReference>
<dbReference type="GO" id="GO:0005829">
    <property type="term" value="C:cytosol"/>
    <property type="evidence" value="ECO:0007669"/>
    <property type="project" value="TreeGrafter"/>
</dbReference>
<protein>
    <recommendedName>
        <fullName evidence="2">phosphoribosylglycinamide formyltransferase 1</fullName>
        <ecNumber evidence="2">2.1.2.2</ecNumber>
    </recommendedName>
    <alternativeName>
        <fullName evidence="7">5'-phosphoribosylglycinamide transformylase</fullName>
    </alternativeName>
    <alternativeName>
        <fullName evidence="6">GAR transformylase</fullName>
    </alternativeName>
</protein>
<keyword evidence="3" id="KW-0808">Transferase</keyword>
<dbReference type="PANTHER" id="PTHR43369">
    <property type="entry name" value="PHOSPHORIBOSYLGLYCINAMIDE FORMYLTRANSFERASE"/>
    <property type="match status" value="1"/>
</dbReference>
<evidence type="ECO:0000256" key="2">
    <source>
        <dbReference type="ARBA" id="ARBA00012254"/>
    </source>
</evidence>
<comment type="caution">
    <text evidence="10">The sequence shown here is derived from an EMBL/GenBank/DDBJ whole genome shotgun (WGS) entry which is preliminary data.</text>
</comment>
<evidence type="ECO:0000256" key="7">
    <source>
        <dbReference type="ARBA" id="ARBA00041682"/>
    </source>
</evidence>
<dbReference type="PANTHER" id="PTHR43369:SF2">
    <property type="entry name" value="PHOSPHORIBOSYLGLYCINAMIDE FORMYLTRANSFERASE"/>
    <property type="match status" value="1"/>
</dbReference>
<comment type="catalytic activity">
    <reaction evidence="8">
        <text>N(1)-(5-phospho-beta-D-ribosyl)glycinamide + (6R)-10-formyltetrahydrofolate = N(2)-formyl-N(1)-(5-phospho-beta-D-ribosyl)glycinamide + (6S)-5,6,7,8-tetrahydrofolate + H(+)</text>
        <dbReference type="Rhea" id="RHEA:15053"/>
        <dbReference type="ChEBI" id="CHEBI:15378"/>
        <dbReference type="ChEBI" id="CHEBI:57453"/>
        <dbReference type="ChEBI" id="CHEBI:143788"/>
        <dbReference type="ChEBI" id="CHEBI:147286"/>
        <dbReference type="ChEBI" id="CHEBI:195366"/>
        <dbReference type="EC" id="2.1.2.2"/>
    </reaction>
</comment>
<dbReference type="OrthoDB" id="2018833at2759"/>
<dbReference type="GO" id="GO:0004644">
    <property type="term" value="F:phosphoribosylglycinamide formyltransferase activity"/>
    <property type="evidence" value="ECO:0007669"/>
    <property type="project" value="UniProtKB-EC"/>
</dbReference>
<keyword evidence="11" id="KW-1185">Reference proteome</keyword>
<name>A0A8S4SGH6_9NEOP</name>
<accession>A0A8S4SGH6</accession>
<dbReference type="PROSITE" id="PS00373">
    <property type="entry name" value="GART"/>
    <property type="match status" value="1"/>
</dbReference>
<dbReference type="Proteomes" id="UP000838756">
    <property type="component" value="Unassembled WGS sequence"/>
</dbReference>
<dbReference type="InterPro" id="IPR002376">
    <property type="entry name" value="Formyl_transf_N"/>
</dbReference>